<gene>
    <name evidence="2" type="ORF">WDJ61_07535</name>
</gene>
<proteinExistence type="predicted"/>
<dbReference type="Proteomes" id="UP001387364">
    <property type="component" value="Chromosome"/>
</dbReference>
<dbReference type="RefSeq" id="WP_338754192.1">
    <property type="nucleotide sequence ID" value="NZ_CP147404.1"/>
</dbReference>
<sequence length="516" mass="60618">MKEGKQLAQSLVFLTGRHLRFVYVLLNNANLWDIVSSKTKDVVSKERSAHFYTWLSKEAEKLNEVDDTELQLDLLLHLSKTLKLPGRQYNEPYEIETQCSNIVEKVFSLLQKKYKQISNMYEQSHNKNKLEFLIHWEIAEMYVHLNEQNKGKNEETSSMLWTEEIVAFLQDMPNYQQEQVIQQLGLSACIENELAEALQKDVFSVFTVICERAGFHFYQSLLQSFSRKEASNLNDVAYFSWMTHPNLLLSLIFKGGGILYRYQNLLFNKGLLPIVLLQTTLPFFSEGIENQSDLSPLSSAWQHRFDHYRSMLRTVNELVKKQSDDQAALQILCKEQKTLEETAYQTNSYYEQMLQKLTQLLKQDPSRPYFGELSVKQNRLQESLKKVNEKIEAQQASRHGLISKVSSFVKSNYYETEKTQLEKKLEKVFNEITEMILEKYPDYEPEIVHEMIRLKEQLAAIEQELIEIKKKVHKLEGDLLYLKNNEKEEREKIAIAEKQTYGLSEIYQLVIEKENR</sequence>
<organism evidence="2 3">
    <name type="scientific">Bacillus kandeliae</name>
    <dbReference type="NCBI Taxonomy" id="3129297"/>
    <lineage>
        <taxon>Bacteria</taxon>
        <taxon>Bacillati</taxon>
        <taxon>Bacillota</taxon>
        <taxon>Bacilli</taxon>
        <taxon>Bacillales</taxon>
        <taxon>Bacillaceae</taxon>
        <taxon>Bacillus</taxon>
    </lineage>
</organism>
<protein>
    <submittedName>
        <fullName evidence="2">Uncharacterized protein</fullName>
    </submittedName>
</protein>
<keyword evidence="1" id="KW-0175">Coiled coil</keyword>
<dbReference type="EMBL" id="CP147404">
    <property type="protein sequence ID" value="WXB94468.1"/>
    <property type="molecule type" value="Genomic_DNA"/>
</dbReference>
<evidence type="ECO:0000313" key="3">
    <source>
        <dbReference type="Proteomes" id="UP001387364"/>
    </source>
</evidence>
<feature type="coiled-coil region" evidence="1">
    <location>
        <begin position="377"/>
        <end position="478"/>
    </location>
</feature>
<name>A0ABZ2N9R1_9BACI</name>
<accession>A0ABZ2N9R1</accession>
<evidence type="ECO:0000313" key="2">
    <source>
        <dbReference type="EMBL" id="WXB94468.1"/>
    </source>
</evidence>
<reference evidence="2 3" key="1">
    <citation type="submission" date="2024-02" db="EMBL/GenBank/DDBJ databases">
        <title>Seven novel Bacillus-like species.</title>
        <authorList>
            <person name="Liu G."/>
        </authorList>
    </citation>
    <scope>NUCLEOTIDE SEQUENCE [LARGE SCALE GENOMIC DNA]</scope>
    <source>
        <strain evidence="2 3">FJAT-52991</strain>
    </source>
</reference>
<evidence type="ECO:0000256" key="1">
    <source>
        <dbReference type="SAM" id="Coils"/>
    </source>
</evidence>
<keyword evidence="3" id="KW-1185">Reference proteome</keyword>